<evidence type="ECO:0000313" key="3">
    <source>
        <dbReference type="Proteomes" id="UP000030686"/>
    </source>
</evidence>
<reference evidence="2" key="1">
    <citation type="journal article" date="2014" name="Nat. Commun.">
        <title>Multiple recent horizontal transfers of a large genomic region in cheese making fungi.</title>
        <authorList>
            <person name="Cheeseman K."/>
            <person name="Ropars J."/>
            <person name="Renault P."/>
            <person name="Dupont J."/>
            <person name="Gouzy J."/>
            <person name="Branca A."/>
            <person name="Abraham A.L."/>
            <person name="Ceppi M."/>
            <person name="Conseiller E."/>
            <person name="Debuchy R."/>
            <person name="Malagnac F."/>
            <person name="Goarin A."/>
            <person name="Silar P."/>
            <person name="Lacoste S."/>
            <person name="Sallet E."/>
            <person name="Bensimon A."/>
            <person name="Giraud T."/>
            <person name="Brygoo Y."/>
        </authorList>
    </citation>
    <scope>NUCLEOTIDE SEQUENCE [LARGE SCALE GENOMIC DNA]</scope>
    <source>
        <strain evidence="2">FM164</strain>
    </source>
</reference>
<dbReference type="EMBL" id="HG792018">
    <property type="protein sequence ID" value="CDM35877.1"/>
    <property type="molecule type" value="Genomic_DNA"/>
</dbReference>
<dbReference type="Proteomes" id="UP000030686">
    <property type="component" value="Unassembled WGS sequence"/>
</dbReference>
<dbReference type="AlphaFoldDB" id="W6R219"/>
<protein>
    <submittedName>
        <fullName evidence="2">Genomic scaffold, ProqFM164S04</fullName>
    </submittedName>
</protein>
<gene>
    <name evidence="2" type="ORF">PROQFM164_S04g000758</name>
</gene>
<evidence type="ECO:0000256" key="1">
    <source>
        <dbReference type="SAM" id="MobiDB-lite"/>
    </source>
</evidence>
<sequence length="72" mass="8052">MIQHTAGPLFRSPERHGPFEPTTVPQLSFPAAYIRNQAGPKTLPRAPGSYGLCIPGRFRGTTVFREGYRTFF</sequence>
<keyword evidence="3" id="KW-1185">Reference proteome</keyword>
<name>W6R219_PENRF</name>
<organism evidence="2 3">
    <name type="scientific">Penicillium roqueforti (strain FM164)</name>
    <dbReference type="NCBI Taxonomy" id="1365484"/>
    <lineage>
        <taxon>Eukaryota</taxon>
        <taxon>Fungi</taxon>
        <taxon>Dikarya</taxon>
        <taxon>Ascomycota</taxon>
        <taxon>Pezizomycotina</taxon>
        <taxon>Eurotiomycetes</taxon>
        <taxon>Eurotiomycetidae</taxon>
        <taxon>Eurotiales</taxon>
        <taxon>Aspergillaceae</taxon>
        <taxon>Penicillium</taxon>
    </lineage>
</organism>
<accession>W6R219</accession>
<proteinExistence type="predicted"/>
<feature type="region of interest" description="Disordered" evidence="1">
    <location>
        <begin position="1"/>
        <end position="22"/>
    </location>
</feature>
<evidence type="ECO:0000313" key="2">
    <source>
        <dbReference type="EMBL" id="CDM35877.1"/>
    </source>
</evidence>